<proteinExistence type="predicted"/>
<dbReference type="AlphaFoldDB" id="A0A2H3JIG7"/>
<dbReference type="EMBL" id="KB467931">
    <property type="protein sequence ID" value="PCH37528.1"/>
    <property type="molecule type" value="Genomic_DNA"/>
</dbReference>
<sequence length="72" mass="8063">MRTIIVRATCPSSLAIELGLRCGQGMSGYMQTRSDNRGQCPDIRPSLQRLRSRFAQTSARLTDNLSPEHWGL</sequence>
<dbReference type="Proteomes" id="UP000218811">
    <property type="component" value="Unassembled WGS sequence"/>
</dbReference>
<name>A0A2H3JIG7_WOLCO</name>
<accession>A0A2H3JIG7</accession>
<reference evidence="1 2" key="1">
    <citation type="journal article" date="2012" name="Science">
        <title>The Paleozoic origin of enzymatic lignin decomposition reconstructed from 31 fungal genomes.</title>
        <authorList>
            <person name="Floudas D."/>
            <person name="Binder M."/>
            <person name="Riley R."/>
            <person name="Barry K."/>
            <person name="Blanchette R.A."/>
            <person name="Henrissat B."/>
            <person name="Martinez A.T."/>
            <person name="Otillar R."/>
            <person name="Spatafora J.W."/>
            <person name="Yadav J.S."/>
            <person name="Aerts A."/>
            <person name="Benoit I."/>
            <person name="Boyd A."/>
            <person name="Carlson A."/>
            <person name="Copeland A."/>
            <person name="Coutinho P.M."/>
            <person name="de Vries R.P."/>
            <person name="Ferreira P."/>
            <person name="Findley K."/>
            <person name="Foster B."/>
            <person name="Gaskell J."/>
            <person name="Glotzer D."/>
            <person name="Gorecki P."/>
            <person name="Heitman J."/>
            <person name="Hesse C."/>
            <person name="Hori C."/>
            <person name="Igarashi K."/>
            <person name="Jurgens J.A."/>
            <person name="Kallen N."/>
            <person name="Kersten P."/>
            <person name="Kohler A."/>
            <person name="Kuees U."/>
            <person name="Kumar T.K.A."/>
            <person name="Kuo A."/>
            <person name="LaButti K."/>
            <person name="Larrondo L.F."/>
            <person name="Lindquist E."/>
            <person name="Ling A."/>
            <person name="Lombard V."/>
            <person name="Lucas S."/>
            <person name="Lundell T."/>
            <person name="Martin R."/>
            <person name="McLaughlin D.J."/>
            <person name="Morgenstern I."/>
            <person name="Morin E."/>
            <person name="Murat C."/>
            <person name="Nagy L.G."/>
            <person name="Nolan M."/>
            <person name="Ohm R.A."/>
            <person name="Patyshakuliyeva A."/>
            <person name="Rokas A."/>
            <person name="Ruiz-Duenas F.J."/>
            <person name="Sabat G."/>
            <person name="Salamov A."/>
            <person name="Samejima M."/>
            <person name="Schmutz J."/>
            <person name="Slot J.C."/>
            <person name="St John F."/>
            <person name="Stenlid J."/>
            <person name="Sun H."/>
            <person name="Sun S."/>
            <person name="Syed K."/>
            <person name="Tsang A."/>
            <person name="Wiebenga A."/>
            <person name="Young D."/>
            <person name="Pisabarro A."/>
            <person name="Eastwood D.C."/>
            <person name="Martin F."/>
            <person name="Cullen D."/>
            <person name="Grigoriev I.V."/>
            <person name="Hibbett D.S."/>
        </authorList>
    </citation>
    <scope>NUCLEOTIDE SEQUENCE [LARGE SCALE GENOMIC DNA]</scope>
    <source>
        <strain evidence="1 2">MD-104</strain>
    </source>
</reference>
<evidence type="ECO:0000313" key="1">
    <source>
        <dbReference type="EMBL" id="PCH37528.1"/>
    </source>
</evidence>
<keyword evidence="2" id="KW-1185">Reference proteome</keyword>
<protein>
    <submittedName>
        <fullName evidence="1">Uncharacterized protein</fullName>
    </submittedName>
</protein>
<evidence type="ECO:0000313" key="2">
    <source>
        <dbReference type="Proteomes" id="UP000218811"/>
    </source>
</evidence>
<organism evidence="1 2">
    <name type="scientific">Wolfiporia cocos (strain MD-104)</name>
    <name type="common">Brown rot fungus</name>
    <dbReference type="NCBI Taxonomy" id="742152"/>
    <lineage>
        <taxon>Eukaryota</taxon>
        <taxon>Fungi</taxon>
        <taxon>Dikarya</taxon>
        <taxon>Basidiomycota</taxon>
        <taxon>Agaricomycotina</taxon>
        <taxon>Agaricomycetes</taxon>
        <taxon>Polyporales</taxon>
        <taxon>Phaeolaceae</taxon>
        <taxon>Wolfiporia</taxon>
    </lineage>
</organism>
<gene>
    <name evidence="1" type="ORF">WOLCODRAFT_146689</name>
</gene>